<accession>A0A7W5AMQ6</accession>
<keyword evidence="3" id="KW-1185">Reference proteome</keyword>
<evidence type="ECO:0000256" key="1">
    <source>
        <dbReference type="ARBA" id="ARBA00006484"/>
    </source>
</evidence>
<dbReference type="Proteomes" id="UP000590749">
    <property type="component" value="Unassembled WGS sequence"/>
</dbReference>
<dbReference type="PANTHER" id="PTHR42879">
    <property type="entry name" value="3-OXOACYL-(ACYL-CARRIER-PROTEIN) REDUCTASE"/>
    <property type="match status" value="1"/>
</dbReference>
<evidence type="ECO:0000313" key="2">
    <source>
        <dbReference type="EMBL" id="MBB3099118.1"/>
    </source>
</evidence>
<protein>
    <submittedName>
        <fullName evidence="2">NAD(P)-dependent dehydrogenase (Short-subunit alcohol dehydrogenase family)</fullName>
    </submittedName>
</protein>
<comment type="caution">
    <text evidence="2">The sequence shown here is derived from an EMBL/GenBank/DDBJ whole genome shotgun (WGS) entry which is preliminary data.</text>
</comment>
<gene>
    <name evidence="2" type="ORF">FHR83_006824</name>
</gene>
<dbReference type="PRINTS" id="PR00081">
    <property type="entry name" value="GDHRDH"/>
</dbReference>
<comment type="similarity">
    <text evidence="1">Belongs to the short-chain dehydrogenases/reductases (SDR) family.</text>
</comment>
<organism evidence="2 3">
    <name type="scientific">Actinoplanes campanulatus</name>
    <dbReference type="NCBI Taxonomy" id="113559"/>
    <lineage>
        <taxon>Bacteria</taxon>
        <taxon>Bacillati</taxon>
        <taxon>Actinomycetota</taxon>
        <taxon>Actinomycetes</taxon>
        <taxon>Micromonosporales</taxon>
        <taxon>Micromonosporaceae</taxon>
        <taxon>Actinoplanes</taxon>
    </lineage>
</organism>
<dbReference type="EMBL" id="JACHXF010000017">
    <property type="protein sequence ID" value="MBB3099118.1"/>
    <property type="molecule type" value="Genomic_DNA"/>
</dbReference>
<dbReference type="InterPro" id="IPR036291">
    <property type="entry name" value="NAD(P)-bd_dom_sf"/>
</dbReference>
<name>A0A7W5AMQ6_9ACTN</name>
<dbReference type="Gene3D" id="3.40.50.720">
    <property type="entry name" value="NAD(P)-binding Rossmann-like Domain"/>
    <property type="match status" value="1"/>
</dbReference>
<dbReference type="SUPFAM" id="SSF51735">
    <property type="entry name" value="NAD(P)-binding Rossmann-fold domains"/>
    <property type="match status" value="1"/>
</dbReference>
<reference evidence="2 3" key="1">
    <citation type="submission" date="2020-08" db="EMBL/GenBank/DDBJ databases">
        <title>Genomic Encyclopedia of Type Strains, Phase III (KMG-III): the genomes of soil and plant-associated and newly described type strains.</title>
        <authorList>
            <person name="Whitman W."/>
        </authorList>
    </citation>
    <scope>NUCLEOTIDE SEQUENCE [LARGE SCALE GENOMIC DNA]</scope>
    <source>
        <strain evidence="2 3">CECT 3287</strain>
    </source>
</reference>
<dbReference type="AlphaFoldDB" id="A0A7W5AMQ6"/>
<proteinExistence type="inferred from homology"/>
<dbReference type="InterPro" id="IPR002347">
    <property type="entry name" value="SDR_fam"/>
</dbReference>
<dbReference type="PANTHER" id="PTHR42879:SF2">
    <property type="entry name" value="3-OXOACYL-[ACYL-CARRIER-PROTEIN] REDUCTASE FABG"/>
    <property type="match status" value="1"/>
</dbReference>
<dbReference type="Pfam" id="PF13561">
    <property type="entry name" value="adh_short_C2"/>
    <property type="match status" value="1"/>
</dbReference>
<evidence type="ECO:0000313" key="3">
    <source>
        <dbReference type="Proteomes" id="UP000590749"/>
    </source>
</evidence>
<dbReference type="InterPro" id="IPR050259">
    <property type="entry name" value="SDR"/>
</dbReference>
<sequence>MSRTAKAGLHGFNRSAAFSLGRSGDILTNVVSPGLTRTRNNTHITDTLPEAYLDTIPLVRLLTAEEIAAPVVFLASTANTGITGQVITVDGGV</sequence>
<dbReference type="RefSeq" id="WP_183225193.1">
    <property type="nucleotide sequence ID" value="NZ_BMPW01000020.1"/>
</dbReference>